<dbReference type="EMBL" id="LCKS01000004">
    <property type="protein sequence ID" value="KKU03008.1"/>
    <property type="molecule type" value="Genomic_DNA"/>
</dbReference>
<evidence type="ECO:0000313" key="5">
    <source>
        <dbReference type="EMBL" id="KKU03008.1"/>
    </source>
</evidence>
<sequence length="243" mass="27581">MDKVLIICGPTATGKTKLALQLAKEFNGELVSADSRQVYIGNDLETGKDKDVIKNSGIRVWLYDVIDQGQDFSVSQWRRLALDAISDILARDKLPIVVGGSGLYIKALVENLPDVDIPQDIDLRKSNKSVSELFNYLKSIDSIKADSLNNSDKNNPRRLIRAIEIAQYPSPRLGEGLRVRYVLIGLTASKEELIKRIKERVRERGLDASYKQKEINIMKKQLVWFKKQPHITWFDIRTCAKLV</sequence>
<evidence type="ECO:0000256" key="4">
    <source>
        <dbReference type="ARBA" id="ARBA00022840"/>
    </source>
</evidence>
<protein>
    <submittedName>
        <fullName evidence="5">tRNA dimethylallyltransferase</fullName>
    </submittedName>
</protein>
<comment type="similarity">
    <text evidence="1">Belongs to the IPP transferase family.</text>
</comment>
<evidence type="ECO:0000256" key="1">
    <source>
        <dbReference type="ARBA" id="ARBA00005842"/>
    </source>
</evidence>
<dbReference type="SUPFAM" id="SSF52540">
    <property type="entry name" value="P-loop containing nucleoside triphosphate hydrolases"/>
    <property type="match status" value="2"/>
</dbReference>
<organism evidence="5">
    <name type="scientific">Candidatus Amesbacteria bacterium GW2011_GWC2_45_19</name>
    <dbReference type="NCBI Taxonomy" id="1618366"/>
    <lineage>
        <taxon>Bacteria</taxon>
        <taxon>Candidatus Amesiibacteriota</taxon>
    </lineage>
</organism>
<keyword evidence="3" id="KW-0547">Nucleotide-binding</keyword>
<dbReference type="PATRIC" id="fig|1618366.3.peg.365"/>
<dbReference type="GO" id="GO:0005524">
    <property type="term" value="F:ATP binding"/>
    <property type="evidence" value="ECO:0007669"/>
    <property type="project" value="UniProtKB-KW"/>
</dbReference>
<dbReference type="Proteomes" id="UP000034264">
    <property type="component" value="Unassembled WGS sequence"/>
</dbReference>
<proteinExistence type="inferred from homology"/>
<dbReference type="Gene3D" id="3.40.50.300">
    <property type="entry name" value="P-loop containing nucleotide triphosphate hydrolases"/>
    <property type="match status" value="1"/>
</dbReference>
<dbReference type="AlphaFoldDB" id="A0A0G1PC83"/>
<comment type="caution">
    <text evidence="5">The sequence shown here is derived from an EMBL/GenBank/DDBJ whole genome shotgun (WGS) entry which is preliminary data.</text>
</comment>
<evidence type="ECO:0000256" key="2">
    <source>
        <dbReference type="ARBA" id="ARBA00022679"/>
    </source>
</evidence>
<dbReference type="GO" id="GO:0006400">
    <property type="term" value="P:tRNA modification"/>
    <property type="evidence" value="ECO:0007669"/>
    <property type="project" value="TreeGrafter"/>
</dbReference>
<gene>
    <name evidence="5" type="ORF">UX05_C0004G0017</name>
</gene>
<keyword evidence="2 5" id="KW-0808">Transferase</keyword>
<dbReference type="InterPro" id="IPR039657">
    <property type="entry name" value="Dimethylallyltransferase"/>
</dbReference>
<reference evidence="5" key="1">
    <citation type="journal article" date="2015" name="Nature">
        <title>rRNA introns, odd ribosomes, and small enigmatic genomes across a large radiation of phyla.</title>
        <authorList>
            <person name="Brown C.T."/>
            <person name="Hug L.A."/>
            <person name="Thomas B.C."/>
            <person name="Sharon I."/>
            <person name="Castelle C.J."/>
            <person name="Singh A."/>
            <person name="Wilkins M.J."/>
            <person name="Williams K.H."/>
            <person name="Banfield J.F."/>
        </authorList>
    </citation>
    <scope>NUCLEOTIDE SEQUENCE [LARGE SCALE GENOMIC DNA]</scope>
</reference>
<dbReference type="PANTHER" id="PTHR11088">
    <property type="entry name" value="TRNA DIMETHYLALLYLTRANSFERASE"/>
    <property type="match status" value="1"/>
</dbReference>
<dbReference type="Gene3D" id="1.10.20.140">
    <property type="match status" value="1"/>
</dbReference>
<evidence type="ECO:0000256" key="3">
    <source>
        <dbReference type="ARBA" id="ARBA00022741"/>
    </source>
</evidence>
<dbReference type="Pfam" id="PF01715">
    <property type="entry name" value="IPPT"/>
    <property type="match status" value="1"/>
</dbReference>
<dbReference type="GO" id="GO:0052381">
    <property type="term" value="F:tRNA dimethylallyltransferase activity"/>
    <property type="evidence" value="ECO:0007669"/>
    <property type="project" value="TreeGrafter"/>
</dbReference>
<accession>A0A0G1PC83</accession>
<keyword evidence="4" id="KW-0067">ATP-binding</keyword>
<dbReference type="PANTHER" id="PTHR11088:SF60">
    <property type="entry name" value="TRNA DIMETHYLALLYLTRANSFERASE"/>
    <property type="match status" value="1"/>
</dbReference>
<name>A0A0G1PC83_9BACT</name>
<dbReference type="InterPro" id="IPR027417">
    <property type="entry name" value="P-loop_NTPase"/>
</dbReference>